<evidence type="ECO:0000259" key="1">
    <source>
        <dbReference type="PROSITE" id="PS51886"/>
    </source>
</evidence>
<evidence type="ECO:0000313" key="2">
    <source>
        <dbReference type="EMBL" id="KAF2068630.1"/>
    </source>
</evidence>
<name>A0A8J4PKS1_9MYCE</name>
<dbReference type="Pfam" id="PF07534">
    <property type="entry name" value="TLD"/>
    <property type="match status" value="1"/>
</dbReference>
<reference evidence="2" key="1">
    <citation type="submission" date="2020-01" db="EMBL/GenBank/DDBJ databases">
        <title>Development of genomics and gene disruption for Polysphondylium violaceum indicates a role for the polyketide synthase stlB in stalk morphogenesis.</title>
        <authorList>
            <person name="Narita B."/>
            <person name="Kawabe Y."/>
            <person name="Kin K."/>
            <person name="Saito T."/>
            <person name="Gibbs R."/>
            <person name="Kuspa A."/>
            <person name="Muzny D."/>
            <person name="Queller D."/>
            <person name="Richards S."/>
            <person name="Strassman J."/>
            <person name="Sucgang R."/>
            <person name="Worley K."/>
            <person name="Schaap P."/>
        </authorList>
    </citation>
    <scope>NUCLEOTIDE SEQUENCE</scope>
    <source>
        <strain evidence="2">QSvi11</strain>
    </source>
</reference>
<dbReference type="InterPro" id="IPR006571">
    <property type="entry name" value="TLDc_dom"/>
</dbReference>
<proteinExistence type="predicted"/>
<evidence type="ECO:0000313" key="3">
    <source>
        <dbReference type="Proteomes" id="UP000695562"/>
    </source>
</evidence>
<dbReference type="PROSITE" id="PS51886">
    <property type="entry name" value="TLDC"/>
    <property type="match status" value="1"/>
</dbReference>
<dbReference type="Proteomes" id="UP000695562">
    <property type="component" value="Unassembled WGS sequence"/>
</dbReference>
<dbReference type="OrthoDB" id="25620at2759"/>
<comment type="caution">
    <text evidence="2">The sequence shown here is derived from an EMBL/GenBank/DDBJ whole genome shotgun (WGS) entry which is preliminary data.</text>
</comment>
<gene>
    <name evidence="2" type="ORF">CYY_010045</name>
</gene>
<keyword evidence="3" id="KW-1185">Reference proteome</keyword>
<dbReference type="SMART" id="SM00584">
    <property type="entry name" value="TLDc"/>
    <property type="match status" value="1"/>
</dbReference>
<dbReference type="EMBL" id="AJWJ01000901">
    <property type="protein sequence ID" value="KAF2068630.1"/>
    <property type="molecule type" value="Genomic_DNA"/>
</dbReference>
<dbReference type="AlphaFoldDB" id="A0A8J4PKS1"/>
<protein>
    <recommendedName>
        <fullName evidence="1">TLDc domain-containing protein</fullName>
    </recommendedName>
</protein>
<dbReference type="PANTHER" id="PTHR23354">
    <property type="entry name" value="NUCLEOLAR PROTEIN 7/ESTROGEN RECEPTOR COACTIVATOR-RELATED"/>
    <property type="match status" value="1"/>
</dbReference>
<organism evidence="2 3">
    <name type="scientific">Polysphondylium violaceum</name>
    <dbReference type="NCBI Taxonomy" id="133409"/>
    <lineage>
        <taxon>Eukaryota</taxon>
        <taxon>Amoebozoa</taxon>
        <taxon>Evosea</taxon>
        <taxon>Eumycetozoa</taxon>
        <taxon>Dictyostelia</taxon>
        <taxon>Dictyosteliales</taxon>
        <taxon>Dictyosteliaceae</taxon>
        <taxon>Polysphondylium</taxon>
    </lineage>
</organism>
<sequence>MNQNIGEILEENRTTVNNYNDNIDLLLGKIESLVRVNDSLNTKLEDVSQDNKKSVDLLLDKIESLVKVNDNIFKEIETGKQDLLYLINKFKSNIIVYSSFKSINDRIDNSKTIDFVLLYRASENEFSASSFHSACDGKGPTITLIETTDGCVFGGYNNQSWNNDDKWYHDDKCFFFTLVKDHGVKPTKYLPIDTLKIKKTIIGGFKDNGPMFGLDLNLYQVYSSGTLAVIDTSGKGEPPNSFTIKTIEIYKCI</sequence>
<accession>A0A8J4PKS1</accession>
<feature type="domain" description="TLDc" evidence="1">
    <location>
        <begin position="93"/>
        <end position="253"/>
    </location>
</feature>